<evidence type="ECO:0000256" key="1">
    <source>
        <dbReference type="ARBA" id="ARBA00001941"/>
    </source>
</evidence>
<dbReference type="PANTHER" id="PTHR34448:SF3">
    <property type="entry name" value="AMINOPEPTIDASE AMPS"/>
    <property type="match status" value="1"/>
</dbReference>
<name>A0A6J6Q547_9ZZZZ</name>
<comment type="cofactor">
    <cofactor evidence="3">
        <name>Zn(2+)</name>
        <dbReference type="ChEBI" id="CHEBI:29105"/>
    </cofactor>
</comment>
<protein>
    <submittedName>
        <fullName evidence="10">Unannotated protein</fullName>
    </submittedName>
</protein>
<dbReference type="EMBL" id="CAEZXP010000005">
    <property type="protein sequence ID" value="CAB4703898.1"/>
    <property type="molecule type" value="Genomic_DNA"/>
</dbReference>
<evidence type="ECO:0000256" key="7">
    <source>
        <dbReference type="ARBA" id="ARBA00022723"/>
    </source>
</evidence>
<keyword evidence="9" id="KW-0482">Metalloprotease</keyword>
<comment type="similarity">
    <text evidence="4">Belongs to the peptidase M29 family.</text>
</comment>
<comment type="cofactor">
    <cofactor evidence="2">
        <name>Mg(2+)</name>
        <dbReference type="ChEBI" id="CHEBI:18420"/>
    </cofactor>
</comment>
<evidence type="ECO:0000256" key="6">
    <source>
        <dbReference type="ARBA" id="ARBA00022670"/>
    </source>
</evidence>
<gene>
    <name evidence="10" type="ORF">UFOPK2399_01543</name>
</gene>
<evidence type="ECO:0000256" key="3">
    <source>
        <dbReference type="ARBA" id="ARBA00001947"/>
    </source>
</evidence>
<dbReference type="PRINTS" id="PR00919">
    <property type="entry name" value="THERMOPTASE"/>
</dbReference>
<accession>A0A6J6Q547</accession>
<dbReference type="InterPro" id="IPR035097">
    <property type="entry name" value="M29_N-terminal"/>
</dbReference>
<dbReference type="GO" id="GO:0046872">
    <property type="term" value="F:metal ion binding"/>
    <property type="evidence" value="ECO:0007669"/>
    <property type="project" value="UniProtKB-KW"/>
</dbReference>
<dbReference type="GO" id="GO:0004177">
    <property type="term" value="F:aminopeptidase activity"/>
    <property type="evidence" value="ECO:0007669"/>
    <property type="project" value="UniProtKB-KW"/>
</dbReference>
<keyword evidence="5" id="KW-0031">Aminopeptidase</keyword>
<dbReference type="GO" id="GO:0006508">
    <property type="term" value="P:proteolysis"/>
    <property type="evidence" value="ECO:0007669"/>
    <property type="project" value="UniProtKB-KW"/>
</dbReference>
<evidence type="ECO:0000256" key="9">
    <source>
        <dbReference type="ARBA" id="ARBA00023049"/>
    </source>
</evidence>
<dbReference type="Pfam" id="PF02073">
    <property type="entry name" value="Peptidase_M29"/>
    <property type="match status" value="1"/>
</dbReference>
<dbReference type="InterPro" id="IPR052170">
    <property type="entry name" value="M29_Exopeptidase"/>
</dbReference>
<evidence type="ECO:0000256" key="2">
    <source>
        <dbReference type="ARBA" id="ARBA00001946"/>
    </source>
</evidence>
<keyword evidence="8" id="KW-0378">Hydrolase</keyword>
<evidence type="ECO:0000256" key="8">
    <source>
        <dbReference type="ARBA" id="ARBA00022801"/>
    </source>
</evidence>
<keyword evidence="6" id="KW-0645">Protease</keyword>
<proteinExistence type="inferred from homology"/>
<dbReference type="InterPro" id="IPR000787">
    <property type="entry name" value="Peptidase_M29"/>
</dbReference>
<comment type="cofactor">
    <cofactor evidence="1">
        <name>Co(2+)</name>
        <dbReference type="ChEBI" id="CHEBI:48828"/>
    </cofactor>
</comment>
<keyword evidence="7" id="KW-0479">Metal-binding</keyword>
<evidence type="ECO:0000256" key="4">
    <source>
        <dbReference type="ARBA" id="ARBA00008236"/>
    </source>
</evidence>
<evidence type="ECO:0000313" key="10">
    <source>
        <dbReference type="EMBL" id="CAB4703898.1"/>
    </source>
</evidence>
<dbReference type="SUPFAM" id="SSF144052">
    <property type="entry name" value="Thermophilic metalloprotease-like"/>
    <property type="match status" value="1"/>
</dbReference>
<dbReference type="AlphaFoldDB" id="A0A6J6Q547"/>
<dbReference type="Gene3D" id="3.40.1830.10">
    <property type="entry name" value="Thermophilic metalloprotease (M29)"/>
    <property type="match status" value="1"/>
</dbReference>
<sequence>MSANDSLLQRYAELTVRVGLNVQPGQRLCVNGQLEHAELARAVAREAYKAGAAWVDVYLTDQHVKRAHIEYASDESLEYSPPWLVKRLDDLGADGGALLGITGNPEPEIFADLDGSRVAKARMRKVSEASLRLTDGACNWCIVAFPNVGWATTVFGEPDVDRLWQAVATAVRLDEDDPVAAWQEHIAKLSRRADTLNACRFDALHFVGPGTDVKVGLLPGSKWLAALERSNGIDHVANMPTEEVFTSPDARRVDGYVSATYPLQLHGTIVRGLKVRFEGGRAVEITADTGEDLMRQHAASDDGAARLGEVALVDNDSRVGKTGLVFYDTLFDENAASHIALGMAFPGTAEGASALTPEERHERGVNHSSIHTDFMIGSPELDVFGVDADGSETPILRQGDWVL</sequence>
<organism evidence="10">
    <name type="scientific">freshwater metagenome</name>
    <dbReference type="NCBI Taxonomy" id="449393"/>
    <lineage>
        <taxon>unclassified sequences</taxon>
        <taxon>metagenomes</taxon>
        <taxon>ecological metagenomes</taxon>
    </lineage>
</organism>
<dbReference type="GO" id="GO:0008237">
    <property type="term" value="F:metallopeptidase activity"/>
    <property type="evidence" value="ECO:0007669"/>
    <property type="project" value="UniProtKB-KW"/>
</dbReference>
<evidence type="ECO:0000256" key="5">
    <source>
        <dbReference type="ARBA" id="ARBA00022438"/>
    </source>
</evidence>
<reference evidence="10" key="1">
    <citation type="submission" date="2020-05" db="EMBL/GenBank/DDBJ databases">
        <authorList>
            <person name="Chiriac C."/>
            <person name="Salcher M."/>
            <person name="Ghai R."/>
            <person name="Kavagutti S V."/>
        </authorList>
    </citation>
    <scope>NUCLEOTIDE SEQUENCE</scope>
</reference>
<dbReference type="PANTHER" id="PTHR34448">
    <property type="entry name" value="AMINOPEPTIDASE"/>
    <property type="match status" value="1"/>
</dbReference>